<dbReference type="SMART" id="SM00320">
    <property type="entry name" value="WD40"/>
    <property type="match status" value="6"/>
</dbReference>
<dbReference type="CDD" id="cd00200">
    <property type="entry name" value="WD40"/>
    <property type="match status" value="1"/>
</dbReference>
<evidence type="ECO:0000313" key="4">
    <source>
        <dbReference type="EMBL" id="CAD7632872.1"/>
    </source>
</evidence>
<dbReference type="PROSITE" id="PS50294">
    <property type="entry name" value="WD_REPEATS_REGION"/>
    <property type="match status" value="3"/>
</dbReference>
<dbReference type="EMBL" id="CAJPIZ010011711">
    <property type="protein sequence ID" value="CAG2113302.1"/>
    <property type="molecule type" value="Genomic_DNA"/>
</dbReference>
<reference evidence="4" key="1">
    <citation type="submission" date="2020-11" db="EMBL/GenBank/DDBJ databases">
        <authorList>
            <person name="Tran Van P."/>
        </authorList>
    </citation>
    <scope>NUCLEOTIDE SEQUENCE</scope>
</reference>
<accession>A0A7R9L131</accession>
<dbReference type="PANTHER" id="PTHR19848:SF8">
    <property type="entry name" value="F-BOX AND WD REPEAT DOMAIN CONTAINING 7"/>
    <property type="match status" value="1"/>
</dbReference>
<dbReference type="InterPro" id="IPR015943">
    <property type="entry name" value="WD40/YVTN_repeat-like_dom_sf"/>
</dbReference>
<evidence type="ECO:0000256" key="2">
    <source>
        <dbReference type="ARBA" id="ARBA00022737"/>
    </source>
</evidence>
<feature type="repeat" description="WD" evidence="3">
    <location>
        <begin position="252"/>
        <end position="291"/>
    </location>
</feature>
<evidence type="ECO:0000313" key="5">
    <source>
        <dbReference type="Proteomes" id="UP000759131"/>
    </source>
</evidence>
<dbReference type="PRINTS" id="PR00320">
    <property type="entry name" value="GPROTEINBRPT"/>
</dbReference>
<dbReference type="PANTHER" id="PTHR19848">
    <property type="entry name" value="WD40 REPEAT PROTEIN"/>
    <property type="match status" value="1"/>
</dbReference>
<organism evidence="4">
    <name type="scientific">Medioppia subpectinata</name>
    <dbReference type="NCBI Taxonomy" id="1979941"/>
    <lineage>
        <taxon>Eukaryota</taxon>
        <taxon>Metazoa</taxon>
        <taxon>Ecdysozoa</taxon>
        <taxon>Arthropoda</taxon>
        <taxon>Chelicerata</taxon>
        <taxon>Arachnida</taxon>
        <taxon>Acari</taxon>
        <taxon>Acariformes</taxon>
        <taxon>Sarcoptiformes</taxon>
        <taxon>Oribatida</taxon>
        <taxon>Brachypylina</taxon>
        <taxon>Oppioidea</taxon>
        <taxon>Oppiidae</taxon>
        <taxon>Medioppia</taxon>
    </lineage>
</organism>
<feature type="repeat" description="WD" evidence="3">
    <location>
        <begin position="209"/>
        <end position="251"/>
    </location>
</feature>
<dbReference type="OrthoDB" id="674604at2759"/>
<evidence type="ECO:0000256" key="1">
    <source>
        <dbReference type="ARBA" id="ARBA00022574"/>
    </source>
</evidence>
<dbReference type="InterPro" id="IPR036322">
    <property type="entry name" value="WD40_repeat_dom_sf"/>
</dbReference>
<keyword evidence="1 3" id="KW-0853">WD repeat</keyword>
<feature type="repeat" description="WD" evidence="3">
    <location>
        <begin position="72"/>
        <end position="111"/>
    </location>
</feature>
<dbReference type="InterPro" id="IPR001680">
    <property type="entry name" value="WD40_rpt"/>
</dbReference>
<gene>
    <name evidence="4" type="ORF">OSB1V03_LOCUS13272</name>
</gene>
<evidence type="ECO:0000256" key="3">
    <source>
        <dbReference type="PROSITE-ProRule" id="PRU00221"/>
    </source>
</evidence>
<dbReference type="AlphaFoldDB" id="A0A7R9L131"/>
<dbReference type="PROSITE" id="PS50082">
    <property type="entry name" value="WD_REPEATS_2"/>
    <property type="match status" value="5"/>
</dbReference>
<proteinExistence type="predicted"/>
<feature type="repeat" description="WD" evidence="3">
    <location>
        <begin position="28"/>
        <end position="63"/>
    </location>
</feature>
<feature type="repeat" description="WD" evidence="3">
    <location>
        <begin position="112"/>
        <end position="151"/>
    </location>
</feature>
<dbReference type="Gene3D" id="2.130.10.10">
    <property type="entry name" value="YVTN repeat-like/Quinoprotein amine dehydrogenase"/>
    <property type="match status" value="2"/>
</dbReference>
<sequence length="340" mass="37644">MGCMPSKTCAIIGTINSDEKPAFLMQTIADHKSGINCIDISEDRSLVVTGGEDCLVRLWSTQSNPCECIGILDGHQGYITCCAVHKHLVVTGSADHTIRLWTIEAAQCLATFTGHQSIINHIVCEGNFILSTSYDKTARIWSLSNDKNNNCIQVLEGHNKAVTQVAMITTDEQMLEKGCIHELDLIVTTSTDTTARTWSLLTGECHKVLIGHKGSVNCIALDPNNKRHIYTGGADSLIKCWDSITGDLIRDLRGHGGAILCLLSHNRILYSGSADHTARAWALEYGECTRIYWRNTSSVTTIQYYDGIGFIHYLWLYFNMGFLSLWEINIGLQLKSMAIL</sequence>
<keyword evidence="2" id="KW-0677">Repeat</keyword>
<dbReference type="EMBL" id="OC866286">
    <property type="protein sequence ID" value="CAD7632872.1"/>
    <property type="molecule type" value="Genomic_DNA"/>
</dbReference>
<name>A0A7R9L131_9ACAR</name>
<dbReference type="Pfam" id="PF00400">
    <property type="entry name" value="WD40"/>
    <property type="match status" value="6"/>
</dbReference>
<dbReference type="InterPro" id="IPR020472">
    <property type="entry name" value="WD40_PAC1"/>
</dbReference>
<keyword evidence="5" id="KW-1185">Reference proteome</keyword>
<dbReference type="SUPFAM" id="SSF50978">
    <property type="entry name" value="WD40 repeat-like"/>
    <property type="match status" value="1"/>
</dbReference>
<dbReference type="Proteomes" id="UP000759131">
    <property type="component" value="Unassembled WGS sequence"/>
</dbReference>
<protein>
    <submittedName>
        <fullName evidence="4">Uncharacterized protein</fullName>
    </submittedName>
</protein>